<evidence type="ECO:0008006" key="5">
    <source>
        <dbReference type="Google" id="ProtNLM"/>
    </source>
</evidence>
<keyword evidence="2" id="KW-0472">Membrane</keyword>
<name>A0ABV1Y807_9ACTN</name>
<feature type="transmembrane region" description="Helical" evidence="2">
    <location>
        <begin position="62"/>
        <end position="83"/>
    </location>
</feature>
<comment type="caution">
    <text evidence="3">The sequence shown here is derived from an EMBL/GenBank/DDBJ whole genome shotgun (WGS) entry which is preliminary data.</text>
</comment>
<keyword evidence="2" id="KW-0812">Transmembrane</keyword>
<accession>A0ABV1Y807</accession>
<gene>
    <name evidence="3" type="ORF">ABT384_46225</name>
</gene>
<organism evidence="3 4">
    <name type="scientific">Streptomyces lanatus</name>
    <dbReference type="NCBI Taxonomy" id="66900"/>
    <lineage>
        <taxon>Bacteria</taxon>
        <taxon>Bacillati</taxon>
        <taxon>Actinomycetota</taxon>
        <taxon>Actinomycetes</taxon>
        <taxon>Kitasatosporales</taxon>
        <taxon>Streptomycetaceae</taxon>
        <taxon>Streptomyces</taxon>
    </lineage>
</organism>
<feature type="transmembrane region" description="Helical" evidence="2">
    <location>
        <begin position="90"/>
        <end position="110"/>
    </location>
</feature>
<evidence type="ECO:0000256" key="1">
    <source>
        <dbReference type="SAM" id="MobiDB-lite"/>
    </source>
</evidence>
<feature type="transmembrane region" description="Helical" evidence="2">
    <location>
        <begin position="35"/>
        <end position="56"/>
    </location>
</feature>
<reference evidence="3 4" key="1">
    <citation type="submission" date="2024-06" db="EMBL/GenBank/DDBJ databases">
        <title>The Natural Products Discovery Center: Release of the First 8490 Sequenced Strains for Exploring Actinobacteria Biosynthetic Diversity.</title>
        <authorList>
            <person name="Kalkreuter E."/>
            <person name="Kautsar S.A."/>
            <person name="Yang D."/>
            <person name="Bader C.D."/>
            <person name="Teijaro C.N."/>
            <person name="Fluegel L."/>
            <person name="Davis C.M."/>
            <person name="Simpson J.R."/>
            <person name="Lauterbach L."/>
            <person name="Steele A.D."/>
            <person name="Gui C."/>
            <person name="Meng S."/>
            <person name="Li G."/>
            <person name="Viehrig K."/>
            <person name="Ye F."/>
            <person name="Su P."/>
            <person name="Kiefer A.F."/>
            <person name="Nichols A."/>
            <person name="Cepeda A.J."/>
            <person name="Yan W."/>
            <person name="Fan B."/>
            <person name="Jiang Y."/>
            <person name="Adhikari A."/>
            <person name="Zheng C.-J."/>
            <person name="Schuster L."/>
            <person name="Cowan T.M."/>
            <person name="Smanski M.J."/>
            <person name="Chevrette M.G."/>
            <person name="De Carvalho L.P.S."/>
            <person name="Shen B."/>
        </authorList>
    </citation>
    <scope>NUCLEOTIDE SEQUENCE [LARGE SCALE GENOMIC DNA]</scope>
    <source>
        <strain evidence="3 4">NPDC000155</strain>
    </source>
</reference>
<protein>
    <recommendedName>
        <fullName evidence="5">Integral membrane protein</fullName>
    </recommendedName>
</protein>
<feature type="region of interest" description="Disordered" evidence="1">
    <location>
        <begin position="1"/>
        <end position="28"/>
    </location>
</feature>
<evidence type="ECO:0000256" key="2">
    <source>
        <dbReference type="SAM" id="Phobius"/>
    </source>
</evidence>
<dbReference type="Proteomes" id="UP001486207">
    <property type="component" value="Unassembled WGS sequence"/>
</dbReference>
<evidence type="ECO:0000313" key="4">
    <source>
        <dbReference type="Proteomes" id="UP001486207"/>
    </source>
</evidence>
<evidence type="ECO:0000313" key="3">
    <source>
        <dbReference type="EMBL" id="MER7379991.1"/>
    </source>
</evidence>
<dbReference type="EMBL" id="JBEPFB010000047">
    <property type="protein sequence ID" value="MER7379991.1"/>
    <property type="molecule type" value="Genomic_DNA"/>
</dbReference>
<sequence>MAPHEGDGRLRARFQAQGRAELAERRERDARRARGMYAALAGLATVVCLGLIVVRLGRGESGGVWVGTYAVGGVLSGCGFVLARRGRTRWAMVVVCVAVALAGLGDSPALR</sequence>
<feature type="compositionally biased region" description="Basic and acidic residues" evidence="1">
    <location>
        <begin position="1"/>
        <end position="10"/>
    </location>
</feature>
<proteinExistence type="predicted"/>
<dbReference type="RefSeq" id="WP_190076147.1">
    <property type="nucleotide sequence ID" value="NZ_BNBM01000036.1"/>
</dbReference>
<keyword evidence="2" id="KW-1133">Transmembrane helix</keyword>
<keyword evidence="4" id="KW-1185">Reference proteome</keyword>